<evidence type="ECO:0000259" key="2">
    <source>
        <dbReference type="Pfam" id="PF03629"/>
    </source>
</evidence>
<dbReference type="PANTHER" id="PTHR31988:SF19">
    <property type="entry name" value="9-O-ACETYL-N-ACETYLNEURAMINIC ACID DEACETYLASE-RELATED"/>
    <property type="match status" value="1"/>
</dbReference>
<protein>
    <submittedName>
        <fullName evidence="3">Putative 9-O-acetyl-N-acetylneuraminic acid deacetylase</fullName>
    </submittedName>
</protein>
<dbReference type="EMBL" id="AZLZ01000095">
    <property type="protein sequence ID" value="ETJ28470.1"/>
    <property type="molecule type" value="Genomic_DNA"/>
</dbReference>
<feature type="non-terminal residue" evidence="3">
    <location>
        <position position="1"/>
    </location>
</feature>
<dbReference type="Proteomes" id="UP000018853">
    <property type="component" value="Unassembled WGS sequence"/>
</dbReference>
<accession>W1XG61</accession>
<dbReference type="InterPro" id="IPR052940">
    <property type="entry name" value="Carb_Esterase_6"/>
</dbReference>
<dbReference type="PANTHER" id="PTHR31988">
    <property type="entry name" value="ESTERASE, PUTATIVE (DUF303)-RELATED"/>
    <property type="match status" value="1"/>
</dbReference>
<sequence length="134" mass="15448">IVPCCRGGSAFTAGSEGTYSERHGASHDACRWGTDTPLYQDLVSRTRAALVKNPQNKFLGVCWMQGEFDLMTSDYASHPQHFNHMVEAFRRDLKQYHSQLNKITDAPWFCGDTTWYWKENFPHAYEAIYGNYQN</sequence>
<evidence type="ECO:0000313" key="3">
    <source>
        <dbReference type="EMBL" id="ETJ28470.1"/>
    </source>
</evidence>
<dbReference type="GO" id="GO:0016788">
    <property type="term" value="F:hydrolase activity, acting on ester bonds"/>
    <property type="evidence" value="ECO:0007669"/>
    <property type="project" value="UniProtKB-ARBA"/>
</dbReference>
<feature type="non-terminal residue" evidence="3">
    <location>
        <position position="134"/>
    </location>
</feature>
<evidence type="ECO:0000256" key="1">
    <source>
        <dbReference type="ARBA" id="ARBA00022801"/>
    </source>
</evidence>
<dbReference type="InterPro" id="IPR005181">
    <property type="entry name" value="SASA"/>
</dbReference>
<feature type="domain" description="Sialate O-acetylesterase" evidence="2">
    <location>
        <begin position="22"/>
        <end position="95"/>
    </location>
</feature>
<name>W1XG61_ECOLX</name>
<dbReference type="AlphaFoldDB" id="W1XG61"/>
<reference evidence="3 4" key="1">
    <citation type="submission" date="2013-12" db="EMBL/GenBank/DDBJ databases">
        <title>A Varibaculum cambriense genome reconstructed from a premature infant gut community with otherwise low bacterial novelty that shifts toward anaerobic metabolism during the third week of life.</title>
        <authorList>
            <person name="Brown C.T."/>
            <person name="Sharon I."/>
            <person name="Thomas B.C."/>
            <person name="Castelle C.J."/>
            <person name="Morowitz M.J."/>
            <person name="Banfield J.F."/>
        </authorList>
    </citation>
    <scope>NUCLEOTIDE SEQUENCE [LARGE SCALE GENOMIC DNA]</scope>
    <source>
        <strain evidence="4">DORA_A_5_14_21</strain>
    </source>
</reference>
<dbReference type="Pfam" id="PF03629">
    <property type="entry name" value="SASA"/>
    <property type="match status" value="1"/>
</dbReference>
<proteinExistence type="predicted"/>
<dbReference type="SUPFAM" id="SSF52266">
    <property type="entry name" value="SGNH hydrolase"/>
    <property type="match status" value="1"/>
</dbReference>
<evidence type="ECO:0000313" key="4">
    <source>
        <dbReference type="Proteomes" id="UP000018853"/>
    </source>
</evidence>
<dbReference type="InterPro" id="IPR036514">
    <property type="entry name" value="SGNH_hydro_sf"/>
</dbReference>
<comment type="caution">
    <text evidence="3">The sequence shown here is derived from an EMBL/GenBank/DDBJ whole genome shotgun (WGS) entry which is preliminary data.</text>
</comment>
<keyword evidence="1" id="KW-0378">Hydrolase</keyword>
<organism evidence="3 4">
    <name type="scientific">Escherichia coli DORA_A_5_14_21</name>
    <dbReference type="NCBI Taxonomy" id="1403943"/>
    <lineage>
        <taxon>Bacteria</taxon>
        <taxon>Pseudomonadati</taxon>
        <taxon>Pseudomonadota</taxon>
        <taxon>Gammaproteobacteria</taxon>
        <taxon>Enterobacterales</taxon>
        <taxon>Enterobacteriaceae</taxon>
        <taxon>Escherichia</taxon>
    </lineage>
</organism>
<gene>
    <name evidence="3" type="ORF">Q609_ECAC00095G0001</name>
</gene>
<dbReference type="Gene3D" id="3.40.50.1110">
    <property type="entry name" value="SGNH hydrolase"/>
    <property type="match status" value="1"/>
</dbReference>